<gene>
    <name evidence="8" type="ORF">SAMN04488543_4249</name>
</gene>
<feature type="transmembrane region" description="Helical" evidence="6">
    <location>
        <begin position="219"/>
        <end position="240"/>
    </location>
</feature>
<evidence type="ECO:0000256" key="3">
    <source>
        <dbReference type="ARBA" id="ARBA00022692"/>
    </source>
</evidence>
<dbReference type="PANTHER" id="PTHR35007">
    <property type="entry name" value="INTEGRAL MEMBRANE PROTEIN-RELATED"/>
    <property type="match status" value="1"/>
</dbReference>
<reference evidence="8 9" key="1">
    <citation type="submission" date="2016-10" db="EMBL/GenBank/DDBJ databases">
        <authorList>
            <person name="de Groot N.N."/>
        </authorList>
    </citation>
    <scope>NUCLEOTIDE SEQUENCE [LARGE SCALE GENOMIC DNA]</scope>
    <source>
        <strain evidence="8 9">DSM 21741</strain>
    </source>
</reference>
<keyword evidence="2" id="KW-1003">Cell membrane</keyword>
<keyword evidence="5 6" id="KW-0472">Membrane</keyword>
<dbReference type="STRING" id="546871.SAMN04488543_4249"/>
<dbReference type="InterPro" id="IPR018076">
    <property type="entry name" value="T2SS_GspF_dom"/>
</dbReference>
<evidence type="ECO:0000259" key="7">
    <source>
        <dbReference type="Pfam" id="PF00482"/>
    </source>
</evidence>
<evidence type="ECO:0000256" key="2">
    <source>
        <dbReference type="ARBA" id="ARBA00022475"/>
    </source>
</evidence>
<name>A0A1H2A682_9ACTN</name>
<evidence type="ECO:0000256" key="6">
    <source>
        <dbReference type="SAM" id="Phobius"/>
    </source>
</evidence>
<evidence type="ECO:0000313" key="8">
    <source>
        <dbReference type="EMBL" id="SDT41488.1"/>
    </source>
</evidence>
<feature type="transmembrane region" description="Helical" evidence="6">
    <location>
        <begin position="252"/>
        <end position="271"/>
    </location>
</feature>
<evidence type="ECO:0000256" key="5">
    <source>
        <dbReference type="ARBA" id="ARBA00023136"/>
    </source>
</evidence>
<keyword evidence="9" id="KW-1185">Reference proteome</keyword>
<sequence length="289" mass="30817">MALAALAGLLLVGGVWLVAGGLQRRVPRGRVGTGGSYAARWARWTRRPPGSRGRRRDVVLAASLLAGTGVAAATGWLIALPLGPAVALGLPYLLTVPRPRDVPLLEALDRWVRSLSATLATGKSITDALRISRRTSPPLLADEVDTLVARLNNRWDTREALLRMADALDSPDADAVLAALVLASHRGTNGASVTLSALADSLQATLQGRRAIEVERSKPYVVVRQVTVISLGTLLVALAVSPDFFAAYRSGLGQLVLSVLLLAYLGSLLLMRRKAQQRERPRILVGAER</sequence>
<evidence type="ECO:0000313" key="9">
    <source>
        <dbReference type="Proteomes" id="UP000199092"/>
    </source>
</evidence>
<organism evidence="8 9">
    <name type="scientific">Friedmanniella luteola</name>
    <dbReference type="NCBI Taxonomy" id="546871"/>
    <lineage>
        <taxon>Bacteria</taxon>
        <taxon>Bacillati</taxon>
        <taxon>Actinomycetota</taxon>
        <taxon>Actinomycetes</taxon>
        <taxon>Propionibacteriales</taxon>
        <taxon>Nocardioidaceae</taxon>
        <taxon>Friedmanniella</taxon>
    </lineage>
</organism>
<dbReference type="AlphaFoldDB" id="A0A1H2A682"/>
<feature type="transmembrane region" description="Helical" evidence="6">
    <location>
        <begin position="58"/>
        <end position="80"/>
    </location>
</feature>
<feature type="domain" description="Type II secretion system protein GspF" evidence="7">
    <location>
        <begin position="111"/>
        <end position="238"/>
    </location>
</feature>
<dbReference type="Proteomes" id="UP000199092">
    <property type="component" value="Chromosome I"/>
</dbReference>
<dbReference type="RefSeq" id="WP_157720591.1">
    <property type="nucleotide sequence ID" value="NZ_LT629749.1"/>
</dbReference>
<protein>
    <submittedName>
        <fullName evidence="8">Flp pilus assembly protein TadB</fullName>
    </submittedName>
</protein>
<dbReference type="PANTHER" id="PTHR35007:SF3">
    <property type="entry name" value="POSSIBLE CONSERVED ALANINE RICH MEMBRANE PROTEIN"/>
    <property type="match status" value="1"/>
</dbReference>
<proteinExistence type="predicted"/>
<dbReference type="EMBL" id="LT629749">
    <property type="protein sequence ID" value="SDT41488.1"/>
    <property type="molecule type" value="Genomic_DNA"/>
</dbReference>
<keyword evidence="3 6" id="KW-0812">Transmembrane</keyword>
<comment type="subcellular location">
    <subcellularLocation>
        <location evidence="1">Cell membrane</location>
        <topology evidence="1">Multi-pass membrane protein</topology>
    </subcellularLocation>
</comment>
<dbReference type="GO" id="GO:0005886">
    <property type="term" value="C:plasma membrane"/>
    <property type="evidence" value="ECO:0007669"/>
    <property type="project" value="UniProtKB-SubCell"/>
</dbReference>
<evidence type="ECO:0000256" key="1">
    <source>
        <dbReference type="ARBA" id="ARBA00004651"/>
    </source>
</evidence>
<dbReference type="Pfam" id="PF00482">
    <property type="entry name" value="T2SSF"/>
    <property type="match status" value="1"/>
</dbReference>
<evidence type="ECO:0000256" key="4">
    <source>
        <dbReference type="ARBA" id="ARBA00022989"/>
    </source>
</evidence>
<dbReference type="OrthoDB" id="3828740at2"/>
<accession>A0A1H2A682</accession>
<keyword evidence="4 6" id="KW-1133">Transmembrane helix</keyword>